<proteinExistence type="predicted"/>
<gene>
    <name evidence="1" type="ORF">SpAn4DRAFT_1926</name>
</gene>
<organism evidence="1 2">
    <name type="scientific">Sporomusa ovata</name>
    <dbReference type="NCBI Taxonomy" id="2378"/>
    <lineage>
        <taxon>Bacteria</taxon>
        <taxon>Bacillati</taxon>
        <taxon>Bacillota</taxon>
        <taxon>Negativicutes</taxon>
        <taxon>Selenomonadales</taxon>
        <taxon>Sporomusaceae</taxon>
        <taxon>Sporomusa</taxon>
    </lineage>
</organism>
<name>A0A0U1KU33_9FIRM</name>
<dbReference type="EMBL" id="CTRP01000003">
    <property type="protein sequence ID" value="CQR70948.1"/>
    <property type="molecule type" value="Genomic_DNA"/>
</dbReference>
<evidence type="ECO:0000313" key="2">
    <source>
        <dbReference type="Proteomes" id="UP000049855"/>
    </source>
</evidence>
<reference evidence="2" key="1">
    <citation type="submission" date="2015-03" db="EMBL/GenBank/DDBJ databases">
        <authorList>
            <person name="Nijsse Bart"/>
        </authorList>
    </citation>
    <scope>NUCLEOTIDE SEQUENCE [LARGE SCALE GENOMIC DNA]</scope>
</reference>
<evidence type="ECO:0000313" key="1">
    <source>
        <dbReference type="EMBL" id="CQR70948.1"/>
    </source>
</evidence>
<dbReference type="Proteomes" id="UP000049855">
    <property type="component" value="Unassembled WGS sequence"/>
</dbReference>
<accession>A0A0U1KU33</accession>
<dbReference type="AlphaFoldDB" id="A0A0U1KU33"/>
<sequence>MCDSPFLNISEFISLRRLWQENWRGFAEKEEYEKKYLMADLF</sequence>
<keyword evidence="2" id="KW-1185">Reference proteome</keyword>
<protein>
    <submittedName>
        <fullName evidence="1">Uncharacterized protein</fullName>
    </submittedName>
</protein>